<dbReference type="InterPro" id="IPR008927">
    <property type="entry name" value="6-PGluconate_DH-like_C_sf"/>
</dbReference>
<protein>
    <submittedName>
        <fullName evidence="2">DUF2520 domain-containing protein</fullName>
    </submittedName>
</protein>
<dbReference type="InterPro" id="IPR037108">
    <property type="entry name" value="TM1727-like_C_sf"/>
</dbReference>
<dbReference type="SUPFAM" id="SSF51735">
    <property type="entry name" value="NAD(P)-binding Rossmann-fold domains"/>
    <property type="match status" value="1"/>
</dbReference>
<dbReference type="Gene3D" id="1.10.1040.20">
    <property type="entry name" value="ProC-like, C-terminal domain"/>
    <property type="match status" value="1"/>
</dbReference>
<dbReference type="InterPro" id="IPR036291">
    <property type="entry name" value="NAD(P)-bd_dom_sf"/>
</dbReference>
<dbReference type="SUPFAM" id="SSF48179">
    <property type="entry name" value="6-phosphogluconate dehydrogenase C-terminal domain-like"/>
    <property type="match status" value="1"/>
</dbReference>
<dbReference type="EMBL" id="JAPMUA010000002">
    <property type="protein sequence ID" value="MDG3585657.1"/>
    <property type="molecule type" value="Genomic_DNA"/>
</dbReference>
<comment type="caution">
    <text evidence="2">The sequence shown here is derived from an EMBL/GenBank/DDBJ whole genome shotgun (WGS) entry which is preliminary data.</text>
</comment>
<evidence type="ECO:0000313" key="2">
    <source>
        <dbReference type="EMBL" id="MDG3585657.1"/>
    </source>
</evidence>
<dbReference type="PANTHER" id="PTHR40459:SF1">
    <property type="entry name" value="CONSERVED HYPOTHETICAL ALANINE AND LEUCINE RICH PROTEIN"/>
    <property type="match status" value="1"/>
</dbReference>
<dbReference type="Pfam" id="PF10728">
    <property type="entry name" value="DUF2520"/>
    <property type="match status" value="1"/>
</dbReference>
<dbReference type="Proteomes" id="UP001153642">
    <property type="component" value="Unassembled WGS sequence"/>
</dbReference>
<dbReference type="Gene3D" id="3.40.50.720">
    <property type="entry name" value="NAD(P)-binding Rossmann-like Domain"/>
    <property type="match status" value="1"/>
</dbReference>
<dbReference type="InterPro" id="IPR018931">
    <property type="entry name" value="DUF2520"/>
</dbReference>
<proteinExistence type="predicted"/>
<feature type="domain" description="DUF2520" evidence="1">
    <location>
        <begin position="123"/>
        <end position="245"/>
    </location>
</feature>
<sequence length="255" mass="28950">MLKVVLLGGGNIAYHLFTAFGKLSSVNLIQCYNRNIHSIEEFGKFTQITDDINSLEKADIYIIAVTDDAIGQVSDMLPFSDNFVVHTSGNVSMYSMNAKNRRGVLYPLQTFSKEKLVDFGTLPICIEAEDEKDFNFLKAFSSELSTHVYEINSEQRKVIHLAAVFVNNFVNHLYYIGHELCEKNNVPFNILHPLIEETTHKIMDLAPKEAQTGPAKRNDQSTINAHLEQLPNKNYKEIYKLLTASIQNTYGRKKL</sequence>
<gene>
    <name evidence="2" type="ORF">OSR52_07225</name>
</gene>
<dbReference type="PANTHER" id="PTHR40459">
    <property type="entry name" value="CONSERVED HYPOTHETICAL ALANINE AND LEUCINE RICH PROTEIN"/>
    <property type="match status" value="1"/>
</dbReference>
<evidence type="ECO:0000313" key="3">
    <source>
        <dbReference type="Proteomes" id="UP001153642"/>
    </source>
</evidence>
<keyword evidence="3" id="KW-1185">Reference proteome</keyword>
<dbReference type="RefSeq" id="WP_277899083.1">
    <property type="nucleotide sequence ID" value="NZ_JAPMUA010000002.1"/>
</dbReference>
<evidence type="ECO:0000259" key="1">
    <source>
        <dbReference type="Pfam" id="PF10728"/>
    </source>
</evidence>
<reference evidence="2" key="1">
    <citation type="submission" date="2022-11" db="EMBL/GenBank/DDBJ databases">
        <title>High-quality draft genome sequence of Galbibacter sp. strain CMA-7.</title>
        <authorList>
            <person name="Wei L."/>
            <person name="Dong C."/>
            <person name="Shao Z."/>
        </authorList>
    </citation>
    <scope>NUCLEOTIDE SEQUENCE</scope>
    <source>
        <strain evidence="2">CMA-7</strain>
    </source>
</reference>
<organism evidence="2 3">
    <name type="scientific">Galbibacter pacificus</name>
    <dbReference type="NCBI Taxonomy" id="2996052"/>
    <lineage>
        <taxon>Bacteria</taxon>
        <taxon>Pseudomonadati</taxon>
        <taxon>Bacteroidota</taxon>
        <taxon>Flavobacteriia</taxon>
        <taxon>Flavobacteriales</taxon>
        <taxon>Flavobacteriaceae</taxon>
        <taxon>Galbibacter</taxon>
    </lineage>
</organism>
<name>A0ABT6FQW0_9FLAO</name>
<accession>A0ABT6FQW0</accession>